<feature type="region of interest" description="Disordered" evidence="1">
    <location>
        <begin position="57"/>
        <end position="133"/>
    </location>
</feature>
<keyword evidence="3" id="KW-1185">Reference proteome</keyword>
<name>A0ABN9PHH3_9DINO</name>
<reference evidence="2" key="1">
    <citation type="submission" date="2023-10" db="EMBL/GenBank/DDBJ databases">
        <authorList>
            <person name="Chen Y."/>
            <person name="Shah S."/>
            <person name="Dougan E. K."/>
            <person name="Thang M."/>
            <person name="Chan C."/>
        </authorList>
    </citation>
    <scope>NUCLEOTIDE SEQUENCE [LARGE SCALE GENOMIC DNA]</scope>
</reference>
<evidence type="ECO:0000313" key="2">
    <source>
        <dbReference type="EMBL" id="CAK0792414.1"/>
    </source>
</evidence>
<proteinExistence type="predicted"/>
<evidence type="ECO:0008006" key="4">
    <source>
        <dbReference type="Google" id="ProtNLM"/>
    </source>
</evidence>
<feature type="region of interest" description="Disordered" evidence="1">
    <location>
        <begin position="441"/>
        <end position="496"/>
    </location>
</feature>
<gene>
    <name evidence="2" type="ORF">PCOR1329_LOCUS3003</name>
</gene>
<feature type="non-terminal residue" evidence="2">
    <location>
        <position position="529"/>
    </location>
</feature>
<organism evidence="2 3">
    <name type="scientific">Prorocentrum cordatum</name>
    <dbReference type="NCBI Taxonomy" id="2364126"/>
    <lineage>
        <taxon>Eukaryota</taxon>
        <taxon>Sar</taxon>
        <taxon>Alveolata</taxon>
        <taxon>Dinophyceae</taxon>
        <taxon>Prorocentrales</taxon>
        <taxon>Prorocentraceae</taxon>
        <taxon>Prorocentrum</taxon>
    </lineage>
</organism>
<sequence>MAGAAPPPPRRRGLLLGLGRVRRLRAAGSRRRLCRGGGAAGRGALCAAQALRRRCQRAGQPPDAAGGPLGGHHLRAQRADARPGAARPVPPGAGRAGPGPGLRERGDGGHDAGRGLGQRHGRGRGPGGQSASRTAKFAGAGWRLPLCAVRRGALLLAGRRCVRLPGRVGEREQGLRRRLRRLLTGSGNRPVAAIPGAAEGQWCCGVQSWRARNAGDVFCFRQGSRMRADDAGQFHDVREPADAAKRCWRESAIGSQGARRMDQTERVRGPWGVLKLSAAHYAARLCNRAPACCALLGTETALLPVHKIWLSPSRLVGECSGPLNLEPLGCLVKSSAVLVSRFPVVSVVSAPRMPKSIWPVQLQAAETHVASCSLHKLPALCNPQVAIYSAHSVSAIYALPSTVPGGGCPMVDLNHGWCRVAAALLVLAPYCRAPARERPTAERAEHAGPQGTKAQGTGAQHAPMCKRCSGSRHGTEVDLSQRSPTLRPGSRHMDSRTTCAALVPSTAKGVQCDRDVPPIFKAAFFDGGG</sequence>
<feature type="compositionally biased region" description="Basic and acidic residues" evidence="1">
    <location>
        <begin position="102"/>
        <end position="113"/>
    </location>
</feature>
<comment type="caution">
    <text evidence="2">The sequence shown here is derived from an EMBL/GenBank/DDBJ whole genome shotgun (WGS) entry which is preliminary data.</text>
</comment>
<dbReference type="Proteomes" id="UP001189429">
    <property type="component" value="Unassembled WGS sequence"/>
</dbReference>
<evidence type="ECO:0000313" key="3">
    <source>
        <dbReference type="Proteomes" id="UP001189429"/>
    </source>
</evidence>
<protein>
    <recommendedName>
        <fullName evidence="4">Anaphase-promoting complex subunit 1</fullName>
    </recommendedName>
</protein>
<accession>A0ABN9PHH3</accession>
<evidence type="ECO:0000256" key="1">
    <source>
        <dbReference type="SAM" id="MobiDB-lite"/>
    </source>
</evidence>
<dbReference type="EMBL" id="CAUYUJ010000766">
    <property type="protein sequence ID" value="CAK0792414.1"/>
    <property type="molecule type" value="Genomic_DNA"/>
</dbReference>